<evidence type="ECO:0000259" key="4">
    <source>
        <dbReference type="Pfam" id="PF21075"/>
    </source>
</evidence>
<dbReference type="EMBL" id="QDDL01000001">
    <property type="protein sequence ID" value="PVZ71574.1"/>
    <property type="molecule type" value="Genomic_DNA"/>
</dbReference>
<dbReference type="GO" id="GO:0006538">
    <property type="term" value="P:L-glutamate catabolic process"/>
    <property type="evidence" value="ECO:0007669"/>
    <property type="project" value="InterPro"/>
</dbReference>
<dbReference type="GO" id="GO:0004069">
    <property type="term" value="F:L-aspartate:2-oxoglutarate aminotransferase activity"/>
    <property type="evidence" value="ECO:0007669"/>
    <property type="project" value="InterPro"/>
</dbReference>
<dbReference type="PANTHER" id="PTHR43403:SF1">
    <property type="entry name" value="NAD-SPECIFIC GLUTAMATE DEHYDROGENASE"/>
    <property type="match status" value="1"/>
</dbReference>
<keyword evidence="1" id="KW-0560">Oxidoreductase</keyword>
<protein>
    <submittedName>
        <fullName evidence="7">NAD-glutamate dehydrogenase</fullName>
    </submittedName>
</protein>
<dbReference type="InterPro" id="IPR048381">
    <property type="entry name" value="GDH_C"/>
</dbReference>
<feature type="domain" description="NAD-glutamate dehydrogenase catalytic" evidence="2">
    <location>
        <begin position="747"/>
        <end position="1235"/>
    </location>
</feature>
<dbReference type="Pfam" id="PF21078">
    <property type="entry name" value="GDH_HM3"/>
    <property type="match status" value="1"/>
</dbReference>
<dbReference type="Pfam" id="PF21073">
    <property type="entry name" value="GDH_HM1"/>
    <property type="match status" value="1"/>
</dbReference>
<evidence type="ECO:0000313" key="7">
    <source>
        <dbReference type="EMBL" id="PVZ71574.1"/>
    </source>
</evidence>
<dbReference type="GO" id="GO:0004352">
    <property type="term" value="F:glutamate dehydrogenase (NAD+) activity"/>
    <property type="evidence" value="ECO:0007669"/>
    <property type="project" value="InterPro"/>
</dbReference>
<dbReference type="SUPFAM" id="SSF53223">
    <property type="entry name" value="Aminoacid dehydrogenase-like, N-terminal domain"/>
    <property type="match status" value="1"/>
</dbReference>
<dbReference type="RefSeq" id="WP_116685163.1">
    <property type="nucleotide sequence ID" value="NZ_CAWNYD010000001.1"/>
</dbReference>
<dbReference type="InterPro" id="IPR046346">
    <property type="entry name" value="Aminoacid_DH-like_N_sf"/>
</dbReference>
<dbReference type="Pfam" id="PF21075">
    <property type="entry name" value="GDH_ACT1"/>
    <property type="match status" value="1"/>
</dbReference>
<dbReference type="InterPro" id="IPR036291">
    <property type="entry name" value="NAD(P)-bd_dom_sf"/>
</dbReference>
<evidence type="ECO:0000259" key="3">
    <source>
        <dbReference type="Pfam" id="PF21074"/>
    </source>
</evidence>
<dbReference type="InterPro" id="IPR049056">
    <property type="entry name" value="NAD_Glu_DH_HM3"/>
</dbReference>
<reference evidence="7 8" key="1">
    <citation type="submission" date="2018-04" db="EMBL/GenBank/DDBJ databases">
        <title>Thalassorhabdus spongiae gen. nov., sp. nov., isolated from a marine sponge in South-West Iceland.</title>
        <authorList>
            <person name="Knobloch S."/>
            <person name="Daussin A."/>
            <person name="Johannsson R."/>
            <person name="Marteinsson V.T."/>
        </authorList>
    </citation>
    <scope>NUCLEOTIDE SEQUENCE [LARGE SCALE GENOMIC DNA]</scope>
    <source>
        <strain evidence="7 8">Hp12</strain>
    </source>
</reference>
<name>A0A2V1GWV0_9GAMM</name>
<dbReference type="Pfam" id="PF21076">
    <property type="entry name" value="GDH_ACT2"/>
    <property type="match status" value="1"/>
</dbReference>
<dbReference type="InterPro" id="IPR007780">
    <property type="entry name" value="NAD_Glu_DH_bac"/>
</dbReference>
<feature type="domain" description="NAD-glutamate dehydrogenase N-terminal ACT1" evidence="4">
    <location>
        <begin position="32"/>
        <end position="175"/>
    </location>
</feature>
<sequence>MDSVIVQEHREKLRELIEQRNPSDRSSLLDRFLDLNYTLNTPEAFYQKQAEQSYAALLGLWRFVRKRGTNKNKSMLRVYNPDLEQHGWQSNHSVVEVLSDYRPFLVDSIKMAIKSCGLDIHLINYPLMQAKRSVRGQLLALDSANANASEDESLEMVLFIEVDRQESQLLLNMLEGAIRQVLLHVETSVNDWRPICDHVRQSIRQLATAQCSESHREESRSFLSWLLDNHFTFLGSIDYQWQGRGKQRQLKVNETSGLGILSAGLNPDLVTLCELPELPVADVDNKIRPETETLVTVCKSSALSKIHRPEFLDFLAVPIFNKSGKEIGERRLLGLFTSQAHQTPAERTPLLRRKIEAMLARAGCSSSEHLGRKLLNIVEKMPWDELFQMNDKVLFQHARQILLLQDCPAAKLLVRVDPWQRYVVCSVYTPREKYTTELRKKIQIILQKGFQGAECSFSTILTDSELARTRFVVQLNNRQLPEYDQDKMERQIIESAREWRDELHSALIEYSGEELGNVRWQQFAESFPVSYREAFSPAVAASDVEHISSLNEAHGISLSFYRQLEDPACQFRLKLFQSGLPMTLSDVLPILENLGLKVMDAHPYAISVETLEQSNSKANVKNKKQQTQVWIHDFVLSPVNGDKFQLDKVQKSFCSAFEKIWQGQAENDAFNALVVTAGLDWQQIALVRSYARYLRQINFSLSQSYIQAALNQYPAMVSRLIEIFELRFSPKKQNNKALDQKIDAFLSELESIESRDVDRIFRRYLALFQATLRCNFYRPKNHSERASLSFKLDPSKIPGMPLPRPMFEVFVYSARMEGLHLRGGMVARGGLRWSERPEDFRTEVLGLMKAQQVKNSVIVPAGAKGGFVIKNNSLAGAELRQEVEQCYSEFIRGLLDLTDNLIEGEVAPPEHVVCHDQDDSYLVVAADKGTATFSDLANQIASEYHFWLGDGFASGGSVGYDHKKMGITARGAWESVKRHFLEMGVNVQKTPFSVIGVGDMSGDVFGNGMLLSKNICLKAAFNHQHIFIDPMPNAASTFKERNRLFKAASGWGEYDQSLISEGGGIWSRQAKSIAVPEIVRQWLGIEQKRVEPNQLIQALLMAEVDLLWNGGIGTYVRASHESDAKVGDRVNDLLRVEAKSLRCKVIGEGGNLGLTQAARIEFAEMGGRVNTDFVDNAGGVDCSDHEVNIKILLNGLVAAGDLTLKQRNKLLEQMTDEIAMLVLEGNARQCLSLSVSELMAAVKFREDVRFLQHLEKKGTLNRQLEVLPDDEQLAERQAQKKGLTRPELAVLAAYSRLEIKKALLEDDLSDDKYLLNRLAQGFPKQICQQFESSLSSHPLKNEIVACQIANDLVNRLGATFINRISLETGVSLTIAVKATLLSLECLGLESIWLELEANGDKIANQLQLEMMNEIRRSCRKGARWFINHYRNCSDMAALIERYQASVAQVADNLMEQLVDHPSAAEWPESVPQRLSAKVASMPYLYGALDITDIACSSRRKLMMVSDFYLKLGRSSGINQLRQLLNRQGVTNHWQALARTAFRDELDELQRSIGSKIAQDCKASEEVELWLQQKEPLWERWNQLLAELKGTSEVEYTVYPVMLRELTAVVGQL</sequence>
<evidence type="ECO:0000259" key="6">
    <source>
        <dbReference type="Pfam" id="PF21077"/>
    </source>
</evidence>
<dbReference type="Pfam" id="PF21079">
    <property type="entry name" value="GDH_HM2"/>
    <property type="match status" value="1"/>
</dbReference>
<comment type="caution">
    <text evidence="7">The sequence shown here is derived from an EMBL/GenBank/DDBJ whole genome shotgun (WGS) entry which is preliminary data.</text>
</comment>
<dbReference type="Pfam" id="PF05088">
    <property type="entry name" value="Bac_GDH_CD"/>
    <property type="match status" value="1"/>
</dbReference>
<evidence type="ECO:0000256" key="1">
    <source>
        <dbReference type="ARBA" id="ARBA00023002"/>
    </source>
</evidence>
<dbReference type="InterPro" id="IPR024727">
    <property type="entry name" value="NAD_Glu_DH_N_ACT1"/>
</dbReference>
<dbReference type="InterPro" id="IPR049062">
    <property type="entry name" value="NAD_Glu_DH_ACT2"/>
</dbReference>
<dbReference type="Pfam" id="PF21077">
    <property type="entry name" value="GDH_ACT3"/>
    <property type="match status" value="1"/>
</dbReference>
<dbReference type="Gene3D" id="3.40.50.720">
    <property type="entry name" value="NAD(P)-binding Rossmann-like Domain"/>
    <property type="match status" value="1"/>
</dbReference>
<dbReference type="SUPFAM" id="SSF51735">
    <property type="entry name" value="NAD(P)-binding Rossmann-fold domains"/>
    <property type="match status" value="1"/>
</dbReference>
<dbReference type="InterPro" id="IPR049064">
    <property type="entry name" value="NAD_Glu_DH_ACT3"/>
</dbReference>
<evidence type="ECO:0000313" key="8">
    <source>
        <dbReference type="Proteomes" id="UP000244906"/>
    </source>
</evidence>
<feature type="domain" description="NAD-glutamate dehydrogenase ACT2" evidence="5">
    <location>
        <begin position="411"/>
        <end position="499"/>
    </location>
</feature>
<dbReference type="OrthoDB" id="9758052at2"/>
<dbReference type="PANTHER" id="PTHR43403">
    <property type="entry name" value="NAD-SPECIFIC GLUTAMATE DEHYDROGENASE"/>
    <property type="match status" value="1"/>
</dbReference>
<dbReference type="InterPro" id="IPR049059">
    <property type="entry name" value="NAD_Glu_DH_HM1"/>
</dbReference>
<gene>
    <name evidence="7" type="ORF">DC094_00595</name>
</gene>
<keyword evidence="8" id="KW-1185">Reference proteome</keyword>
<dbReference type="InterPro" id="IPR049058">
    <property type="entry name" value="NAD_Glu_DH_HM2"/>
</dbReference>
<dbReference type="Pfam" id="PF21074">
    <property type="entry name" value="GDH_C"/>
    <property type="match status" value="1"/>
</dbReference>
<proteinExistence type="predicted"/>
<organism evidence="7 8">
    <name type="scientific">Pelagibaculum spongiae</name>
    <dbReference type="NCBI Taxonomy" id="2080658"/>
    <lineage>
        <taxon>Bacteria</taxon>
        <taxon>Pseudomonadati</taxon>
        <taxon>Pseudomonadota</taxon>
        <taxon>Gammaproteobacteria</taxon>
        <taxon>Oceanospirillales</taxon>
        <taxon>Pelagibaculum</taxon>
    </lineage>
</organism>
<dbReference type="PIRSF" id="PIRSF036761">
    <property type="entry name" value="GDH_Mll4104"/>
    <property type="match status" value="1"/>
</dbReference>
<dbReference type="InterPro" id="IPR028971">
    <property type="entry name" value="NAD-GDH_cat"/>
</dbReference>
<dbReference type="Proteomes" id="UP000244906">
    <property type="component" value="Unassembled WGS sequence"/>
</dbReference>
<evidence type="ECO:0000259" key="5">
    <source>
        <dbReference type="Pfam" id="PF21076"/>
    </source>
</evidence>
<accession>A0A2V1GWV0</accession>
<evidence type="ECO:0000259" key="2">
    <source>
        <dbReference type="Pfam" id="PF05088"/>
    </source>
</evidence>
<feature type="domain" description="NAD-specific glutamate dehydrogenase C-terminal" evidence="3">
    <location>
        <begin position="1280"/>
        <end position="1606"/>
    </location>
</feature>
<feature type="domain" description="NAD-glutamate dehydrogenase ACT3" evidence="6">
    <location>
        <begin position="556"/>
        <end position="648"/>
    </location>
</feature>